<feature type="region of interest" description="Disordered" evidence="3">
    <location>
        <begin position="192"/>
        <end position="236"/>
    </location>
</feature>
<feature type="compositionally biased region" description="Low complexity" evidence="3">
    <location>
        <begin position="273"/>
        <end position="287"/>
    </location>
</feature>
<gene>
    <name evidence="6" type="primary">MSL2_0</name>
    <name evidence="5" type="synonym">MSL2_1</name>
    <name evidence="6" type="ORF">g.39958</name>
    <name evidence="5" type="ORF">g.39959</name>
</gene>
<comment type="subcellular location">
    <subcellularLocation>
        <location evidence="1">Membrane</location>
        <topology evidence="1">Multi-pass membrane protein</topology>
    </subcellularLocation>
</comment>
<dbReference type="InterPro" id="IPR045042">
    <property type="entry name" value="YnaI-like"/>
</dbReference>
<organism evidence="6">
    <name type="scientific">Anthurium amnicola</name>
    <dbReference type="NCBI Taxonomy" id="1678845"/>
    <lineage>
        <taxon>Eukaryota</taxon>
        <taxon>Viridiplantae</taxon>
        <taxon>Streptophyta</taxon>
        <taxon>Embryophyta</taxon>
        <taxon>Tracheophyta</taxon>
        <taxon>Spermatophyta</taxon>
        <taxon>Magnoliopsida</taxon>
        <taxon>Liliopsida</taxon>
        <taxon>Araceae</taxon>
        <taxon>Pothoideae</taxon>
        <taxon>Potheae</taxon>
        <taxon>Anthurium</taxon>
    </lineage>
</organism>
<evidence type="ECO:0000256" key="1">
    <source>
        <dbReference type="ARBA" id="ARBA00004141"/>
    </source>
</evidence>
<accession>A0A1D1ZFX2</accession>
<feature type="non-terminal residue" evidence="6">
    <location>
        <position position="1"/>
    </location>
</feature>
<dbReference type="PANTHER" id="PTHR43634:SF2">
    <property type="entry name" value="LOW CONDUCTANCE MECHANOSENSITIVE CHANNEL YNAI"/>
    <property type="match status" value="1"/>
</dbReference>
<proteinExistence type="inferred from homology"/>
<comment type="similarity">
    <text evidence="2">Belongs to the MscS (TC 1.A.23) family.</text>
</comment>
<dbReference type="PANTHER" id="PTHR43634">
    <property type="entry name" value="OW CONDUCTANCE MECHANOSENSITIVE CHANNEL"/>
    <property type="match status" value="1"/>
</dbReference>
<dbReference type="InterPro" id="IPR056876">
    <property type="entry name" value="Msl2-3_C"/>
</dbReference>
<feature type="compositionally biased region" description="Low complexity" evidence="3">
    <location>
        <begin position="164"/>
        <end position="175"/>
    </location>
</feature>
<dbReference type="AlphaFoldDB" id="A0A1D1ZFX2"/>
<protein>
    <submittedName>
        <fullName evidence="6">Mechanosensitive ion channel protein 2, chloroplastic</fullName>
    </submittedName>
</protein>
<dbReference type="Pfam" id="PF24956">
    <property type="entry name" value="Msl2-3_C"/>
    <property type="match status" value="1"/>
</dbReference>
<feature type="compositionally biased region" description="Basic and acidic residues" evidence="3">
    <location>
        <begin position="139"/>
        <end position="152"/>
    </location>
</feature>
<feature type="region of interest" description="Disordered" evidence="3">
    <location>
        <begin position="78"/>
        <end position="120"/>
    </location>
</feature>
<reference evidence="6" key="1">
    <citation type="submission" date="2015-07" db="EMBL/GenBank/DDBJ databases">
        <title>Transcriptome Assembly of Anthurium amnicola.</title>
        <authorList>
            <person name="Suzuki J."/>
        </authorList>
    </citation>
    <scope>NUCLEOTIDE SEQUENCE</scope>
</reference>
<feature type="domain" description="Mechanosensitive ion channel protein 2/3 C-terminal" evidence="4">
    <location>
        <begin position="2"/>
        <end position="30"/>
    </location>
</feature>
<feature type="compositionally biased region" description="Polar residues" evidence="3">
    <location>
        <begin position="111"/>
        <end position="120"/>
    </location>
</feature>
<feature type="compositionally biased region" description="Polar residues" evidence="3">
    <location>
        <begin position="192"/>
        <end position="215"/>
    </location>
</feature>
<evidence type="ECO:0000313" key="5">
    <source>
        <dbReference type="EMBL" id="JAT41858.1"/>
    </source>
</evidence>
<dbReference type="GO" id="GO:0016020">
    <property type="term" value="C:membrane"/>
    <property type="evidence" value="ECO:0007669"/>
    <property type="project" value="UniProtKB-SubCell"/>
</dbReference>
<dbReference type="EMBL" id="GDJX01002080">
    <property type="protein sequence ID" value="JAT65856.1"/>
    <property type="molecule type" value="Transcribed_RNA"/>
</dbReference>
<feature type="region of interest" description="Disordered" evidence="3">
    <location>
        <begin position="257"/>
        <end position="311"/>
    </location>
</feature>
<dbReference type="EMBL" id="GDJX01026078">
    <property type="protein sequence ID" value="JAT41858.1"/>
    <property type="molecule type" value="Transcribed_RNA"/>
</dbReference>
<evidence type="ECO:0000256" key="3">
    <source>
        <dbReference type="SAM" id="MobiDB-lite"/>
    </source>
</evidence>
<feature type="region of interest" description="Disordered" evidence="3">
    <location>
        <begin position="132"/>
        <end position="178"/>
    </location>
</feature>
<name>A0A1D1ZFX2_9ARAE</name>
<evidence type="ECO:0000259" key="4">
    <source>
        <dbReference type="Pfam" id="PF24956"/>
    </source>
</evidence>
<evidence type="ECO:0000313" key="6">
    <source>
        <dbReference type="EMBL" id="JAT65856.1"/>
    </source>
</evidence>
<evidence type="ECO:0000256" key="2">
    <source>
        <dbReference type="ARBA" id="ARBA00008017"/>
    </source>
</evidence>
<sequence length="311" mass="33311">LISCFVKTSHFEEYLCVKEAVLLDLLRVISHHRARLATPIRTIQKSYRDGDLENIPYAETILSHAGAASNHPLLLIEPPSRINGDEKAKARQASRVNEEQAAKTATQEAKGSSSFSDGSLQANCDKQLEKKVNSGGTHLDSERLVQENPEGKQHHKKDMAGDASVKSGTSKSSSKQVLEDLDSVSLNSKEIASSDSAFQSPQSRAEQSDVANAATSHAKPESGQRSHVTPPPVGRPIIEENLVLGVALDGAKRTLPIEEGMGTSSSPVDSKELASLCSSSGSPSSTSTKDKKDGHFPAPDGIAIDQRDQER</sequence>